<keyword evidence="1" id="KW-0812">Transmembrane</keyword>
<feature type="transmembrane region" description="Helical" evidence="1">
    <location>
        <begin position="252"/>
        <end position="273"/>
    </location>
</feature>
<feature type="transmembrane region" description="Helical" evidence="1">
    <location>
        <begin position="227"/>
        <end position="245"/>
    </location>
</feature>
<keyword evidence="1" id="KW-1133">Transmembrane helix</keyword>
<organism evidence="2 3">
    <name type="scientific">Paenibacillus sedimenti</name>
    <dbReference type="NCBI Taxonomy" id="2770274"/>
    <lineage>
        <taxon>Bacteria</taxon>
        <taxon>Bacillati</taxon>
        <taxon>Bacillota</taxon>
        <taxon>Bacilli</taxon>
        <taxon>Bacillales</taxon>
        <taxon>Paenibacillaceae</taxon>
        <taxon>Paenibacillus</taxon>
    </lineage>
</organism>
<protein>
    <submittedName>
        <fullName evidence="2">Uncharacterized protein</fullName>
    </submittedName>
</protein>
<evidence type="ECO:0000313" key="2">
    <source>
        <dbReference type="EMBL" id="MBD0379919.1"/>
    </source>
</evidence>
<dbReference type="EMBL" id="JACVVD010000002">
    <property type="protein sequence ID" value="MBD0379919.1"/>
    <property type="molecule type" value="Genomic_DNA"/>
</dbReference>
<keyword evidence="3" id="KW-1185">Reference proteome</keyword>
<feature type="transmembrane region" description="Helical" evidence="1">
    <location>
        <begin position="203"/>
        <end position="221"/>
    </location>
</feature>
<feature type="transmembrane region" description="Helical" evidence="1">
    <location>
        <begin position="29"/>
        <end position="50"/>
    </location>
</feature>
<gene>
    <name evidence="2" type="ORF">ICC18_07320</name>
</gene>
<feature type="transmembrane region" description="Helical" evidence="1">
    <location>
        <begin position="127"/>
        <end position="145"/>
    </location>
</feature>
<feature type="transmembrane region" description="Helical" evidence="1">
    <location>
        <begin position="157"/>
        <end position="182"/>
    </location>
</feature>
<proteinExistence type="predicted"/>
<comment type="caution">
    <text evidence="2">The sequence shown here is derived from an EMBL/GenBank/DDBJ whole genome shotgun (WGS) entry which is preliminary data.</text>
</comment>
<keyword evidence="1" id="KW-0472">Membrane</keyword>
<evidence type="ECO:0000313" key="3">
    <source>
        <dbReference type="Proteomes" id="UP000650466"/>
    </source>
</evidence>
<evidence type="ECO:0000256" key="1">
    <source>
        <dbReference type="SAM" id="Phobius"/>
    </source>
</evidence>
<sequence length="289" mass="33544">MLYLVTLGVTSIWMMTLLCKRQLSWHSIVAAYVIGVSCADLFEGLFNLILGLYKFPTHLSTNPFYENEFGVIFADFLILPFTFIIFVHYAAKTKHPWKVSIPFAAGYIIMEWIYLKFGYMKYIHWNIFFSAFFYVAGFRFGAYLAPRISSYNPPVPYRVRLLCFSHMILMWVSAVFALPLLGMYQLKPGLFKDFMTDCRFTEMATGDILSVLITIFIPITPQKLKPLVFAFIALIGASIAIFTYCKGWLIFYNWNLFLAILRFVVPVGLIMLYDRWESSFKSDKTKIVK</sequence>
<dbReference type="AlphaFoldDB" id="A0A926KPL5"/>
<feature type="transmembrane region" description="Helical" evidence="1">
    <location>
        <begin position="71"/>
        <end position="91"/>
    </location>
</feature>
<accession>A0A926KPL5</accession>
<reference evidence="2" key="1">
    <citation type="submission" date="2020-09" db="EMBL/GenBank/DDBJ databases">
        <title>Draft Genome Sequence of Paenibacillus sp. WST5.</title>
        <authorList>
            <person name="Bao Z."/>
        </authorList>
    </citation>
    <scope>NUCLEOTIDE SEQUENCE</scope>
    <source>
        <strain evidence="2">WST5</strain>
    </source>
</reference>
<dbReference type="RefSeq" id="WP_188173697.1">
    <property type="nucleotide sequence ID" value="NZ_JACVVD010000002.1"/>
</dbReference>
<dbReference type="Proteomes" id="UP000650466">
    <property type="component" value="Unassembled WGS sequence"/>
</dbReference>
<name>A0A926KPL5_9BACL</name>